<evidence type="ECO:0000256" key="4">
    <source>
        <dbReference type="ARBA" id="ARBA00022989"/>
    </source>
</evidence>
<evidence type="ECO:0000313" key="8">
    <source>
        <dbReference type="Proteomes" id="UP001629392"/>
    </source>
</evidence>
<comment type="caution">
    <text evidence="7">The sequence shown here is derived from an EMBL/GenBank/DDBJ whole genome shotgun (WGS) entry which is preliminary data.</text>
</comment>
<keyword evidence="6" id="KW-0175">Coiled coil</keyword>
<accession>A0ABW9EM26</accession>
<keyword evidence="8" id="KW-1185">Reference proteome</keyword>
<dbReference type="Proteomes" id="UP001629392">
    <property type="component" value="Unassembled WGS sequence"/>
</dbReference>
<dbReference type="InterPro" id="IPR007156">
    <property type="entry name" value="MamQ_LemA"/>
</dbReference>
<dbReference type="SUPFAM" id="SSF140478">
    <property type="entry name" value="LemA-like"/>
    <property type="match status" value="1"/>
</dbReference>
<dbReference type="EMBL" id="JAQQCL010000026">
    <property type="protein sequence ID" value="MFM0720057.1"/>
    <property type="molecule type" value="Genomic_DNA"/>
</dbReference>
<evidence type="ECO:0000256" key="5">
    <source>
        <dbReference type="ARBA" id="ARBA00023136"/>
    </source>
</evidence>
<keyword evidence="5" id="KW-0472">Membrane</keyword>
<evidence type="ECO:0000256" key="2">
    <source>
        <dbReference type="ARBA" id="ARBA00008854"/>
    </source>
</evidence>
<dbReference type="Gene3D" id="1.20.1440.20">
    <property type="entry name" value="LemA-like domain"/>
    <property type="match status" value="1"/>
</dbReference>
<gene>
    <name evidence="7" type="ORF">PQQ73_27435</name>
</gene>
<comment type="similarity">
    <text evidence="2">Belongs to the LemA family.</text>
</comment>
<dbReference type="PANTHER" id="PTHR34478">
    <property type="entry name" value="PROTEIN LEMA"/>
    <property type="match status" value="1"/>
</dbReference>
<evidence type="ECO:0000256" key="1">
    <source>
        <dbReference type="ARBA" id="ARBA00004167"/>
    </source>
</evidence>
<sequence length="195" mass="21676">MLLIAVVFLGGCLPRCAPLDDAEASAALRDVLQQYQKRGELAKDLIVLVHPPGHSSDTPNAEVAAAQASLDRMVATRQARPDQIEFERFKVAQRQLGDAISRLLIESGNDRRLRQDSRFRSLRRQLAAADRRIATAQKAYDEAADRYNASLAVFPHDVEAHLLALHALPKFDVLDRTAKRPPRTDFGTLRGSMQV</sequence>
<feature type="coiled-coil region" evidence="6">
    <location>
        <begin position="119"/>
        <end position="146"/>
    </location>
</feature>
<proteinExistence type="inferred from homology"/>
<keyword evidence="3" id="KW-0812">Transmembrane</keyword>
<reference evidence="7 8" key="1">
    <citation type="journal article" date="2024" name="Chem. Sci.">
        <title>Discovery of megapolipeptins by genome mining of a Burkholderiales bacteria collection.</title>
        <authorList>
            <person name="Paulo B.S."/>
            <person name="Recchia M.J.J."/>
            <person name="Lee S."/>
            <person name="Fergusson C.H."/>
            <person name="Romanowski S.B."/>
            <person name="Hernandez A."/>
            <person name="Krull N."/>
            <person name="Liu D.Y."/>
            <person name="Cavanagh H."/>
            <person name="Bos A."/>
            <person name="Gray C.A."/>
            <person name="Murphy B.T."/>
            <person name="Linington R.G."/>
            <person name="Eustaquio A.S."/>
        </authorList>
    </citation>
    <scope>NUCLEOTIDE SEQUENCE [LARGE SCALE GENOMIC DNA]</scope>
    <source>
        <strain evidence="7 8">RL17-350-BIC-E</strain>
    </source>
</reference>
<dbReference type="PANTHER" id="PTHR34478:SF2">
    <property type="entry name" value="MEMBRANE PROTEIN"/>
    <property type="match status" value="1"/>
</dbReference>
<evidence type="ECO:0000313" key="7">
    <source>
        <dbReference type="EMBL" id="MFM0720057.1"/>
    </source>
</evidence>
<organism evidence="7 8">
    <name type="scientific">Paraburkholderia strydomiana</name>
    <dbReference type="NCBI Taxonomy" id="1245417"/>
    <lineage>
        <taxon>Bacteria</taxon>
        <taxon>Pseudomonadati</taxon>
        <taxon>Pseudomonadota</taxon>
        <taxon>Betaproteobacteria</taxon>
        <taxon>Burkholderiales</taxon>
        <taxon>Burkholderiaceae</taxon>
        <taxon>Paraburkholderia</taxon>
    </lineage>
</organism>
<protein>
    <submittedName>
        <fullName evidence="7">LemA family protein</fullName>
    </submittedName>
</protein>
<dbReference type="RefSeq" id="WP_408147688.1">
    <property type="nucleotide sequence ID" value="NZ_JAQQCL010000026.1"/>
</dbReference>
<comment type="subcellular location">
    <subcellularLocation>
        <location evidence="1">Membrane</location>
        <topology evidence="1">Single-pass membrane protein</topology>
    </subcellularLocation>
</comment>
<evidence type="ECO:0000256" key="3">
    <source>
        <dbReference type="ARBA" id="ARBA00022692"/>
    </source>
</evidence>
<dbReference type="Pfam" id="PF04011">
    <property type="entry name" value="LemA"/>
    <property type="match status" value="1"/>
</dbReference>
<keyword evidence="4" id="KW-1133">Transmembrane helix</keyword>
<name>A0ABW9EM26_9BURK</name>
<evidence type="ECO:0000256" key="6">
    <source>
        <dbReference type="SAM" id="Coils"/>
    </source>
</evidence>
<dbReference type="InterPro" id="IPR023353">
    <property type="entry name" value="LemA-like_dom_sf"/>
</dbReference>